<organism evidence="1 2">
    <name type="scientific">Sphaerisporangium aureirubrum</name>
    <dbReference type="NCBI Taxonomy" id="1544736"/>
    <lineage>
        <taxon>Bacteria</taxon>
        <taxon>Bacillati</taxon>
        <taxon>Actinomycetota</taxon>
        <taxon>Actinomycetes</taxon>
        <taxon>Streptosporangiales</taxon>
        <taxon>Streptosporangiaceae</taxon>
        <taxon>Sphaerisporangium</taxon>
    </lineage>
</organism>
<dbReference type="EMBL" id="JBHSRF010000010">
    <property type="protein sequence ID" value="MFC6081643.1"/>
    <property type="molecule type" value="Genomic_DNA"/>
</dbReference>
<dbReference type="Proteomes" id="UP001596137">
    <property type="component" value="Unassembled WGS sequence"/>
</dbReference>
<gene>
    <name evidence="1" type="ORF">ACFP1K_10755</name>
</gene>
<accession>A0ABW1NEB2</accession>
<keyword evidence="2" id="KW-1185">Reference proteome</keyword>
<evidence type="ECO:0000313" key="2">
    <source>
        <dbReference type="Proteomes" id="UP001596137"/>
    </source>
</evidence>
<evidence type="ECO:0000313" key="1">
    <source>
        <dbReference type="EMBL" id="MFC6081643.1"/>
    </source>
</evidence>
<reference evidence="2" key="1">
    <citation type="journal article" date="2019" name="Int. J. Syst. Evol. Microbiol.">
        <title>The Global Catalogue of Microorganisms (GCM) 10K type strain sequencing project: providing services to taxonomists for standard genome sequencing and annotation.</title>
        <authorList>
            <consortium name="The Broad Institute Genomics Platform"/>
            <consortium name="The Broad Institute Genome Sequencing Center for Infectious Disease"/>
            <person name="Wu L."/>
            <person name="Ma J."/>
        </authorList>
    </citation>
    <scope>NUCLEOTIDE SEQUENCE [LARGE SCALE GENOMIC DNA]</scope>
    <source>
        <strain evidence="2">JCM 30346</strain>
    </source>
</reference>
<comment type="caution">
    <text evidence="1">The sequence shown here is derived from an EMBL/GenBank/DDBJ whole genome shotgun (WGS) entry which is preliminary data.</text>
</comment>
<protein>
    <submittedName>
        <fullName evidence="1">Uncharacterized protein</fullName>
    </submittedName>
</protein>
<proteinExistence type="predicted"/>
<dbReference type="RefSeq" id="WP_380749993.1">
    <property type="nucleotide sequence ID" value="NZ_JBHSRF010000010.1"/>
</dbReference>
<name>A0ABW1NEB2_9ACTN</name>
<sequence length="53" mass="5680">MGNLDAVADRDAGLLRVHAVHRDVPFAAIMADAIGEGIRDLARWLGLSVALLR</sequence>